<gene>
    <name evidence="1" type="ORF">PDIGIT_LOCUS9164</name>
</gene>
<dbReference type="AlphaFoldDB" id="A0A9W4UIQ9"/>
<name>A0A9W4UIQ9_9PLEO</name>
<organism evidence="1 2">
    <name type="scientific">Periconia digitata</name>
    <dbReference type="NCBI Taxonomy" id="1303443"/>
    <lineage>
        <taxon>Eukaryota</taxon>
        <taxon>Fungi</taxon>
        <taxon>Dikarya</taxon>
        <taxon>Ascomycota</taxon>
        <taxon>Pezizomycotina</taxon>
        <taxon>Dothideomycetes</taxon>
        <taxon>Pleosporomycetidae</taxon>
        <taxon>Pleosporales</taxon>
        <taxon>Massarineae</taxon>
        <taxon>Periconiaceae</taxon>
        <taxon>Periconia</taxon>
    </lineage>
</organism>
<evidence type="ECO:0000313" key="1">
    <source>
        <dbReference type="EMBL" id="CAI6336074.1"/>
    </source>
</evidence>
<proteinExistence type="predicted"/>
<protein>
    <submittedName>
        <fullName evidence="1">Uncharacterized protein</fullName>
    </submittedName>
</protein>
<reference evidence="1" key="1">
    <citation type="submission" date="2023-01" db="EMBL/GenBank/DDBJ databases">
        <authorList>
            <person name="Van Ghelder C."/>
            <person name="Rancurel C."/>
        </authorList>
    </citation>
    <scope>NUCLEOTIDE SEQUENCE</scope>
    <source>
        <strain evidence="1">CNCM I-4278</strain>
    </source>
</reference>
<evidence type="ECO:0000313" key="2">
    <source>
        <dbReference type="Proteomes" id="UP001152607"/>
    </source>
</evidence>
<keyword evidence="2" id="KW-1185">Reference proteome</keyword>
<sequence>MQDSIRAPSFHSNSAPLNAISSKLNPNIPVQMLTMVNMQASLPQTRPTSLTIIVHHHCR</sequence>
<comment type="caution">
    <text evidence="1">The sequence shown here is derived from an EMBL/GenBank/DDBJ whole genome shotgun (WGS) entry which is preliminary data.</text>
</comment>
<accession>A0A9W4UIQ9</accession>
<dbReference type="EMBL" id="CAOQHR010000006">
    <property type="protein sequence ID" value="CAI6336074.1"/>
    <property type="molecule type" value="Genomic_DNA"/>
</dbReference>
<dbReference type="Proteomes" id="UP001152607">
    <property type="component" value="Unassembled WGS sequence"/>
</dbReference>